<dbReference type="Pfam" id="PF02811">
    <property type="entry name" value="PHP"/>
    <property type="match status" value="1"/>
</dbReference>
<dbReference type="GO" id="GO:0006260">
    <property type="term" value="P:DNA replication"/>
    <property type="evidence" value="ECO:0007669"/>
    <property type="project" value="UniProtKB-KW"/>
</dbReference>
<dbReference type="Proteomes" id="UP000187526">
    <property type="component" value="Unassembled WGS sequence"/>
</dbReference>
<accession>A0A1R1I2J8</accession>
<dbReference type="Gene3D" id="3.20.20.140">
    <property type="entry name" value="Metal-dependent hydrolases"/>
    <property type="match status" value="1"/>
</dbReference>
<dbReference type="InterPro" id="IPR004805">
    <property type="entry name" value="DnaE2/DnaE/PolC"/>
</dbReference>
<dbReference type="Pfam" id="PF17657">
    <property type="entry name" value="DNA_pol3_finger"/>
    <property type="match status" value="1"/>
</dbReference>
<dbReference type="NCBIfam" id="NF004226">
    <property type="entry name" value="PRK05673.1"/>
    <property type="match status" value="1"/>
</dbReference>
<dbReference type="AlphaFoldDB" id="A0A1R1I2J8"/>
<dbReference type="Pfam" id="PF01336">
    <property type="entry name" value="tRNA_anti-codon"/>
    <property type="match status" value="1"/>
</dbReference>
<dbReference type="Pfam" id="PF20914">
    <property type="entry name" value="DNA_pol_IIIA_C"/>
    <property type="match status" value="1"/>
</dbReference>
<dbReference type="EMBL" id="MTHD01000004">
    <property type="protein sequence ID" value="OMG52913.1"/>
    <property type="molecule type" value="Genomic_DNA"/>
</dbReference>
<keyword evidence="4" id="KW-0963">Cytoplasm</keyword>
<evidence type="ECO:0000313" key="12">
    <source>
        <dbReference type="Proteomes" id="UP000187526"/>
    </source>
</evidence>
<dbReference type="NCBIfam" id="TIGR00594">
    <property type="entry name" value="polc"/>
    <property type="match status" value="1"/>
</dbReference>
<dbReference type="InterPro" id="IPR003141">
    <property type="entry name" value="Pol/His_phosphatase_N"/>
</dbReference>
<comment type="catalytic activity">
    <reaction evidence="9">
        <text>DNA(n) + a 2'-deoxyribonucleoside 5'-triphosphate = DNA(n+1) + diphosphate</text>
        <dbReference type="Rhea" id="RHEA:22508"/>
        <dbReference type="Rhea" id="RHEA-COMP:17339"/>
        <dbReference type="Rhea" id="RHEA-COMP:17340"/>
        <dbReference type="ChEBI" id="CHEBI:33019"/>
        <dbReference type="ChEBI" id="CHEBI:61560"/>
        <dbReference type="ChEBI" id="CHEBI:173112"/>
        <dbReference type="EC" id="2.7.7.7"/>
    </reaction>
</comment>
<evidence type="ECO:0000256" key="8">
    <source>
        <dbReference type="ARBA" id="ARBA00022932"/>
    </source>
</evidence>
<dbReference type="Pfam" id="PF07733">
    <property type="entry name" value="DNA_pol3_alpha"/>
    <property type="match status" value="1"/>
</dbReference>
<protein>
    <recommendedName>
        <fullName evidence="3">DNA polymerase III subunit alpha</fullName>
        <ecNumber evidence="2">2.7.7.7</ecNumber>
    </recommendedName>
</protein>
<dbReference type="InterPro" id="IPR012340">
    <property type="entry name" value="NA-bd_OB-fold"/>
</dbReference>
<dbReference type="InterPro" id="IPR041931">
    <property type="entry name" value="DNA_pol3_alpha_thumb_dom"/>
</dbReference>
<dbReference type="Gene3D" id="1.10.150.870">
    <property type="match status" value="1"/>
</dbReference>
<dbReference type="InterPro" id="IPR004013">
    <property type="entry name" value="PHP_dom"/>
</dbReference>
<evidence type="ECO:0000256" key="7">
    <source>
        <dbReference type="ARBA" id="ARBA00022705"/>
    </source>
</evidence>
<dbReference type="InterPro" id="IPR049821">
    <property type="entry name" value="PolIIIA_DnaE1_PHP"/>
</dbReference>
<keyword evidence="7" id="KW-0235">DNA replication</keyword>
<dbReference type="InterPro" id="IPR011708">
    <property type="entry name" value="DNA_pol3_alpha_NTPase_dom"/>
</dbReference>
<evidence type="ECO:0000256" key="2">
    <source>
        <dbReference type="ARBA" id="ARBA00012417"/>
    </source>
</evidence>
<dbReference type="Pfam" id="PF14579">
    <property type="entry name" value="HHH_6"/>
    <property type="match status" value="1"/>
</dbReference>
<evidence type="ECO:0000256" key="5">
    <source>
        <dbReference type="ARBA" id="ARBA00022679"/>
    </source>
</evidence>
<dbReference type="CDD" id="cd04485">
    <property type="entry name" value="DnaE_OBF"/>
    <property type="match status" value="1"/>
</dbReference>
<evidence type="ECO:0000313" key="11">
    <source>
        <dbReference type="EMBL" id="OMG52913.1"/>
    </source>
</evidence>
<dbReference type="InterPro" id="IPR016195">
    <property type="entry name" value="Pol/histidinol_Pase-like"/>
</dbReference>
<dbReference type="CDD" id="cd07433">
    <property type="entry name" value="PHP_PolIIIA_DnaE1"/>
    <property type="match status" value="1"/>
</dbReference>
<dbReference type="PANTHER" id="PTHR32294:SF0">
    <property type="entry name" value="DNA POLYMERASE III SUBUNIT ALPHA"/>
    <property type="match status" value="1"/>
</dbReference>
<dbReference type="InterPro" id="IPR048472">
    <property type="entry name" value="DNA_pol_IIIA_C"/>
</dbReference>
<keyword evidence="6" id="KW-0548">Nucleotidyltransferase</keyword>
<dbReference type="InterPro" id="IPR029460">
    <property type="entry name" value="DNAPol_HHH"/>
</dbReference>
<evidence type="ECO:0000259" key="10">
    <source>
        <dbReference type="SMART" id="SM00481"/>
    </source>
</evidence>
<keyword evidence="5" id="KW-0808">Transferase</keyword>
<dbReference type="GO" id="GO:0003887">
    <property type="term" value="F:DNA-directed DNA polymerase activity"/>
    <property type="evidence" value="ECO:0007669"/>
    <property type="project" value="UniProtKB-KW"/>
</dbReference>
<dbReference type="SMART" id="SM00481">
    <property type="entry name" value="POLIIIAc"/>
    <property type="match status" value="1"/>
</dbReference>
<dbReference type="InterPro" id="IPR004365">
    <property type="entry name" value="NA-bd_OB_tRNA"/>
</dbReference>
<name>A0A1R1I2J8_9RHOO</name>
<keyword evidence="8" id="KW-0239">DNA-directed DNA polymerase</keyword>
<evidence type="ECO:0000256" key="1">
    <source>
        <dbReference type="ARBA" id="ARBA00004496"/>
    </source>
</evidence>
<comment type="subcellular location">
    <subcellularLocation>
        <location evidence="1">Cytoplasm</location>
    </subcellularLocation>
</comment>
<dbReference type="SUPFAM" id="SSF89550">
    <property type="entry name" value="PHP domain-like"/>
    <property type="match status" value="1"/>
</dbReference>
<dbReference type="STRING" id="418702.BJN45_11705"/>
<feature type="domain" description="Polymerase/histidinol phosphatase N-terminal" evidence="10">
    <location>
        <begin position="10"/>
        <end position="77"/>
    </location>
</feature>
<dbReference type="InterPro" id="IPR040982">
    <property type="entry name" value="DNA_pol3_finger"/>
</dbReference>
<dbReference type="GO" id="GO:0003676">
    <property type="term" value="F:nucleic acid binding"/>
    <property type="evidence" value="ECO:0007669"/>
    <property type="project" value="InterPro"/>
</dbReference>
<dbReference type="PANTHER" id="PTHR32294">
    <property type="entry name" value="DNA POLYMERASE III SUBUNIT ALPHA"/>
    <property type="match status" value="1"/>
</dbReference>
<evidence type="ECO:0000256" key="9">
    <source>
        <dbReference type="ARBA" id="ARBA00049244"/>
    </source>
</evidence>
<organism evidence="11 12">
    <name type="scientific">Azonexus hydrophilus</name>
    <dbReference type="NCBI Taxonomy" id="418702"/>
    <lineage>
        <taxon>Bacteria</taxon>
        <taxon>Pseudomonadati</taxon>
        <taxon>Pseudomonadota</taxon>
        <taxon>Betaproteobacteria</taxon>
        <taxon>Rhodocyclales</taxon>
        <taxon>Azonexaceae</taxon>
        <taxon>Azonexus</taxon>
    </lineage>
</organism>
<evidence type="ECO:0000256" key="4">
    <source>
        <dbReference type="ARBA" id="ARBA00022490"/>
    </source>
</evidence>
<dbReference type="Gene3D" id="1.10.10.1600">
    <property type="entry name" value="Bacterial DNA polymerase III alpha subunit, thumb domain"/>
    <property type="match status" value="1"/>
</dbReference>
<dbReference type="EC" id="2.7.7.7" evidence="2"/>
<dbReference type="GO" id="GO:0005737">
    <property type="term" value="C:cytoplasm"/>
    <property type="evidence" value="ECO:0007669"/>
    <property type="project" value="UniProtKB-SubCell"/>
</dbReference>
<reference evidence="11 12" key="1">
    <citation type="submission" date="2016-10" db="EMBL/GenBank/DDBJ databases">
        <title>Alkaliphiles isolated from bioreactors.</title>
        <authorList>
            <person name="Salah Z."/>
            <person name="Rout S.P."/>
            <person name="Humphreys P.N."/>
        </authorList>
    </citation>
    <scope>NUCLEOTIDE SEQUENCE [LARGE SCALE GENOMIC DNA]</scope>
    <source>
        <strain evidence="11 12">ZS02</strain>
    </source>
</reference>
<gene>
    <name evidence="11" type="ORF">BJN45_11705</name>
</gene>
<dbReference type="Gene3D" id="2.40.50.140">
    <property type="entry name" value="Nucleic acid-binding proteins"/>
    <property type="match status" value="1"/>
</dbReference>
<dbReference type="OrthoDB" id="9803237at2"/>
<dbReference type="GO" id="GO:0008408">
    <property type="term" value="F:3'-5' exonuclease activity"/>
    <property type="evidence" value="ECO:0007669"/>
    <property type="project" value="InterPro"/>
</dbReference>
<comment type="caution">
    <text evidence="11">The sequence shown here is derived from an EMBL/GenBank/DDBJ whole genome shotgun (WGS) entry which is preliminary data.</text>
</comment>
<keyword evidence="12" id="KW-1185">Reference proteome</keyword>
<sequence>MPAMNSPRYVHLRLHSEYSVTDGIVRVGDAVKRAAGDAMPALALTDLGNLFGLVKFYTGARGKGVKPVAGADVWIANAEAPEDAYRLLLLVRNRRGYQQLCELLTKAYLIEGRRDRAEIRREWFAEIGCDGLIALSGAHLGDVGEALLNGNFDLAAERARAWEALFPGAFYLEVQRYGQQQQEAIVQQTADLAGETGIPLVATHPVQFMNRDDFRAHEARVCIAEGYVLGDTRRPKIYTEEQYFKTQAEMVELFADLPEALENTLEIARRCNIEMTLGKNFLPDFPIPPGMTIDEYLVDEARKGLEVRLVELYPDPEVRLQRRPEYDERLVFECNTIVQMGFPGYFLIVADFINWAKNNGVPVGPGRGSGAGSLVAYSLRITDLDPLEYALLFERFLNPERVSMPDFDIDFCQDNRWRVIEYVREHYGADAVSQIATFGTMSSKAVIRDVGRVFGLPYSMCDRISKLIPIVQNKPVSLAEALEQEPQLKEMMQGDGDGETIRELFDLAGRLEDLTRNVGMHAGGVLIAPGKITDFCPIYQATGSDASPVSQFDKDDVEKAGLVKFDFLGLRNLTIIELAVEYIRRMTGEKLDLMSLGFTDPAAYQILKDANTTAIFQVESEGMKKLLKKLAPDRFEDIIAVLALYRPGPLGSGMVDDFILRKKGQQKIDYFHPDLTACLSPTYGVIVYQEQVMQISQIIGGYTLGGADMLRRAMGKKKPEEMAKHRETIAAGAKEKGYDPALAEQLFDLMTKFAEYGFNKSHTAAYAVVTYHTAWLKAHHCAAFMAATMSSDMDNTDSVKIFYEDTIANKVKVLGPDVNASAYRFEPVDRQTIRYGLGAVKGTGEQAVNVILQARTDGGPFKDLFDFCRRCDKRMVNRRTTEALIRAGAFDSIDADRAKLLASVGIAMEFAEQAERNAMQTSLFDIGDVAEDHAPQYLVVKPWDEKTRLMEEKTALGFFFSGHPYNTCKKELSRFIRRPLNRLEPAKELTKLAGIVVGVRTQMTRRGKMLFVQIDDGTAMVEVSVFNELFEAERAKIVTDEVLVIEGKVSYDDFSGGNRVVADKLMTLGEARGSSAKCLLLKMNGSSDARRLRSLLQPFAPGPAAVRIRYRNTTAECELQVGPALRVRLDDALLEALNGWLQPENVEIVY</sequence>
<evidence type="ECO:0000256" key="6">
    <source>
        <dbReference type="ARBA" id="ARBA00022695"/>
    </source>
</evidence>
<proteinExistence type="predicted"/>
<evidence type="ECO:0000256" key="3">
    <source>
        <dbReference type="ARBA" id="ARBA00019114"/>
    </source>
</evidence>